<gene>
    <name evidence="1" type="primary">lptD</name>
    <name evidence="3" type="ORF">RAM05_09835</name>
</gene>
<organism evidence="3 4">
    <name type="scientific">Snodgrassella alvi</name>
    <dbReference type="NCBI Taxonomy" id="1196083"/>
    <lineage>
        <taxon>Bacteria</taxon>
        <taxon>Pseudomonadati</taxon>
        <taxon>Pseudomonadota</taxon>
        <taxon>Betaproteobacteria</taxon>
        <taxon>Neisseriales</taxon>
        <taxon>Neisseriaceae</taxon>
        <taxon>Snodgrassella</taxon>
    </lineage>
</organism>
<accession>A0ABD7Z2U4</accession>
<dbReference type="Pfam" id="PF04453">
    <property type="entry name" value="LptD"/>
    <property type="match status" value="1"/>
</dbReference>
<feature type="domain" description="LptD C-terminal" evidence="2">
    <location>
        <begin position="305"/>
        <end position="692"/>
    </location>
</feature>
<evidence type="ECO:0000259" key="2">
    <source>
        <dbReference type="Pfam" id="PF04453"/>
    </source>
</evidence>
<keyword evidence="1" id="KW-0732">Signal</keyword>
<evidence type="ECO:0000313" key="4">
    <source>
        <dbReference type="Proteomes" id="UP001229773"/>
    </source>
</evidence>
<dbReference type="AlphaFoldDB" id="A0ABD7Z2U4"/>
<reference evidence="3 4" key="1">
    <citation type="submission" date="2023-08" db="EMBL/GenBank/DDBJ databases">
        <title>Complete genome sequences of 12 bacterial strains from the honey bee gut, resolved with long-read nanopore sequencing.</title>
        <authorList>
            <person name="Kwong W.K."/>
            <person name="Acheampong S."/>
            <person name="Polat M.F."/>
        </authorList>
    </citation>
    <scope>NUCLEOTIDE SEQUENCE [LARGE SCALE GENOMIC DNA]</scope>
    <source>
        <strain evidence="4">wkB9</strain>
    </source>
</reference>
<sequence length="778" mass="88624" precursor="true">MSYLFSPKPLALALTTVFCTLPGFVLAASPLSMGEGNVCTAPQRPKNFVKPVQSSGEANPGTDVTRVVADDVNGQSQVQVHAKGSVIIERNDVTLNSDWADYDQESQIVKAGDHFTLDNGKGRVTGEHVTYDMAKSTGVGDAGRFEMENDNRRLQGVGDEIQMGGKNRYRLQSAKFNTCNPGDDSWYIRSGSIDLDYDKNVGVARNATLVFGGVPLFYTPWIDFPLNGNRKSGFLTPTLKGGSDGFEIMAPYYLNLAPNYDATIRPHFISSRGLQLGGDFRYLQPTYQGQISADWVPNDQKSSHKNRAEIDFTHSQRLAKGLTGGIDYHQVSDDDYRRDFWSGDNGSSNLNRQAWLNYHRDLWGGTFDGSLMVQKYQTLASISGYKDQPYSRLPRLSATWNRYFGNHYAVNVYAEATRFEGRETGHKDWWIHKYPNGTRLVLLPTFTADYSNNWGYIRPKLSFHATHYDMNRQDNQDSRSMDRAVPLLSVDSGVTFERLWKNNRLNKGYIQTLEPRLFYTYIPRRNQNDMPLFDTAENSFTYDQLFHENRYSGQDRINAANFMTTALQSRIYDSTNGIERFAAGIGQRFYFRDDNVKLNDNTPKNKERKRSDMVAFGRAALSEHITAETNWHYNQDLKTSESYNFGIRYTPNAGKTISVRYKYGRYENLYDDVYGKMRTIDVGVQWPLTRNYYLVARQDYDFNSSTSLNQTVGIEYQSPCHCWSAGLVGSRYTDDYKKRKTAVLFQLQLRDLTGMGNGSLNQLTSQIPGYSNTYEVKH</sequence>
<feature type="signal peptide" evidence="1">
    <location>
        <begin position="1"/>
        <end position="27"/>
    </location>
</feature>
<comment type="function">
    <text evidence="1">Together with LptE, is involved in the assembly of lipopolysaccharide (LPS) at the surface of the outer membrane.</text>
</comment>
<dbReference type="InterPro" id="IPR050218">
    <property type="entry name" value="LptD"/>
</dbReference>
<dbReference type="GO" id="GO:0043165">
    <property type="term" value="P:Gram-negative-bacterium-type cell outer membrane assembly"/>
    <property type="evidence" value="ECO:0007669"/>
    <property type="project" value="UniProtKB-UniRule"/>
</dbReference>
<dbReference type="GeneID" id="32537223"/>
<dbReference type="PANTHER" id="PTHR30189:SF1">
    <property type="entry name" value="LPS-ASSEMBLY PROTEIN LPTD"/>
    <property type="match status" value="1"/>
</dbReference>
<dbReference type="Proteomes" id="UP001229773">
    <property type="component" value="Chromosome"/>
</dbReference>
<keyword evidence="1" id="KW-0472">Membrane</keyword>
<dbReference type="GO" id="GO:0009279">
    <property type="term" value="C:cell outer membrane"/>
    <property type="evidence" value="ECO:0007669"/>
    <property type="project" value="UniProtKB-SubCell"/>
</dbReference>
<dbReference type="InterPro" id="IPR007543">
    <property type="entry name" value="LptD_C"/>
</dbReference>
<comment type="caution">
    <text evidence="1">Lacks conserved residue(s) required for the propagation of feature annotation.</text>
</comment>
<evidence type="ECO:0000256" key="1">
    <source>
        <dbReference type="HAMAP-Rule" id="MF_01411"/>
    </source>
</evidence>
<dbReference type="InterPro" id="IPR020889">
    <property type="entry name" value="LipoPS_assembly_LptD"/>
</dbReference>
<comment type="subunit">
    <text evidence="1">Component of the lipopolysaccharide transport and assembly complex. Interacts with LptE and LptA.</text>
</comment>
<dbReference type="RefSeq" id="WP_025331225.1">
    <property type="nucleotide sequence ID" value="NZ_CP132375.1"/>
</dbReference>
<name>A0ABD7Z2U4_9NEIS</name>
<dbReference type="PANTHER" id="PTHR30189">
    <property type="entry name" value="LPS-ASSEMBLY PROTEIN"/>
    <property type="match status" value="1"/>
</dbReference>
<dbReference type="EMBL" id="CP132375">
    <property type="protein sequence ID" value="WLS98135.1"/>
    <property type="molecule type" value="Genomic_DNA"/>
</dbReference>
<keyword evidence="1" id="KW-0998">Cell outer membrane</keyword>
<dbReference type="Gene3D" id="2.60.450.10">
    <property type="entry name" value="Lipopolysaccharide (LPS) transport protein A like domain"/>
    <property type="match status" value="1"/>
</dbReference>
<feature type="chain" id="PRO_5044512689" description="LPS-assembly protein LptD" evidence="1">
    <location>
        <begin position="28"/>
        <end position="778"/>
    </location>
</feature>
<evidence type="ECO:0000313" key="3">
    <source>
        <dbReference type="EMBL" id="WLS98135.1"/>
    </source>
</evidence>
<protein>
    <recommendedName>
        <fullName evidence="1">LPS-assembly protein LptD</fullName>
    </recommendedName>
</protein>
<comment type="subcellular location">
    <subcellularLocation>
        <location evidence="1">Cell outer membrane</location>
    </subcellularLocation>
</comment>
<dbReference type="HAMAP" id="MF_01411">
    <property type="entry name" value="LPS_assembly_LptD"/>
    <property type="match status" value="1"/>
</dbReference>
<comment type="similarity">
    <text evidence="1">Belongs to the LptD family.</text>
</comment>
<proteinExistence type="inferred from homology"/>